<feature type="signal peptide" evidence="2">
    <location>
        <begin position="1"/>
        <end position="21"/>
    </location>
</feature>
<evidence type="ECO:0000256" key="1">
    <source>
        <dbReference type="SAM" id="Phobius"/>
    </source>
</evidence>
<organism evidence="3 4">
    <name type="scientific">Breznakiella homolactica</name>
    <dbReference type="NCBI Taxonomy" id="2798577"/>
    <lineage>
        <taxon>Bacteria</taxon>
        <taxon>Pseudomonadati</taxon>
        <taxon>Spirochaetota</taxon>
        <taxon>Spirochaetia</taxon>
        <taxon>Spirochaetales</taxon>
        <taxon>Breznakiellaceae</taxon>
        <taxon>Breznakiella</taxon>
    </lineage>
</organism>
<dbReference type="RefSeq" id="WP_215628198.1">
    <property type="nucleotide sequence ID" value="NZ_CP067089.2"/>
</dbReference>
<evidence type="ECO:0000256" key="2">
    <source>
        <dbReference type="SAM" id="SignalP"/>
    </source>
</evidence>
<gene>
    <name evidence="3" type="ORF">JFL75_08245</name>
</gene>
<keyword evidence="4" id="KW-1185">Reference proteome</keyword>
<dbReference type="Proteomes" id="UP000595917">
    <property type="component" value="Chromosome"/>
</dbReference>
<keyword evidence="1" id="KW-0812">Transmembrane</keyword>
<evidence type="ECO:0000313" key="3">
    <source>
        <dbReference type="EMBL" id="QQO10893.1"/>
    </source>
</evidence>
<sequence length="326" mass="34453">MKKCSIPVLILLVMGFSVLSAQDQGDIHVYAAQGSEFIVLSQGKRIIYSEDRIREGSVFLSRGDMFQTGPQSFAEIRIGPGGPLVAVAENTSLRVNVPGEAGPSDSVNLFYGRVRIKREASGGLFYIQTGGTSSEIGSGDAGVDYTLRPGTSGAAPSMNPILEVSVFSGEVRVIPGASLSITPFTVSAYEGISLETSGSFSYVQRYFLDNSIIAYWNLHGFSNVPPIAAAAEPGSVTPETPSVSEIRYVPPDYTPYMKANKAKNLGIGAGILFSVAGLTLQGFGLHYLTDGQYNNAELCFIGGTASMGVGLISLISSIITNPPKQQ</sequence>
<keyword evidence="1" id="KW-1133">Transmembrane helix</keyword>
<name>A0A7T8BD50_9SPIR</name>
<feature type="chain" id="PRO_5030800060" description="FecR protein domain-containing protein" evidence="2">
    <location>
        <begin position="22"/>
        <end position="326"/>
    </location>
</feature>
<reference evidence="3" key="1">
    <citation type="submission" date="2021-01" db="EMBL/GenBank/DDBJ databases">
        <title>Description of Breznakiella homolactica.</title>
        <authorList>
            <person name="Song Y."/>
            <person name="Brune A."/>
        </authorList>
    </citation>
    <scope>NUCLEOTIDE SEQUENCE</scope>
    <source>
        <strain evidence="3">RmG30</strain>
    </source>
</reference>
<feature type="transmembrane region" description="Helical" evidence="1">
    <location>
        <begin position="298"/>
        <end position="319"/>
    </location>
</feature>
<evidence type="ECO:0008006" key="5">
    <source>
        <dbReference type="Google" id="ProtNLM"/>
    </source>
</evidence>
<proteinExistence type="predicted"/>
<dbReference type="EMBL" id="CP067089">
    <property type="protein sequence ID" value="QQO10893.1"/>
    <property type="molecule type" value="Genomic_DNA"/>
</dbReference>
<dbReference type="AlphaFoldDB" id="A0A7T8BD50"/>
<keyword evidence="1" id="KW-0472">Membrane</keyword>
<protein>
    <recommendedName>
        <fullName evidence="5">FecR protein domain-containing protein</fullName>
    </recommendedName>
</protein>
<dbReference type="KEGG" id="bhc:JFL75_08245"/>
<evidence type="ECO:0000313" key="4">
    <source>
        <dbReference type="Proteomes" id="UP000595917"/>
    </source>
</evidence>
<accession>A0A7T8BD50</accession>
<keyword evidence="2" id="KW-0732">Signal</keyword>
<feature type="transmembrane region" description="Helical" evidence="1">
    <location>
        <begin position="265"/>
        <end position="286"/>
    </location>
</feature>